<protein>
    <submittedName>
        <fullName evidence="2">Nuclease-like protein</fullName>
    </submittedName>
</protein>
<dbReference type="PROSITE" id="PS50965">
    <property type="entry name" value="NERD"/>
    <property type="match status" value="1"/>
</dbReference>
<dbReference type="RefSeq" id="WP_035194906.1">
    <property type="nucleotide sequence ID" value="NZ_JJRY01000005.1"/>
</dbReference>
<organism evidence="2 3">
    <name type="scientific">Schinkia azotoformans MEV2011</name>
    <dbReference type="NCBI Taxonomy" id="1348973"/>
    <lineage>
        <taxon>Bacteria</taxon>
        <taxon>Bacillati</taxon>
        <taxon>Bacillota</taxon>
        <taxon>Bacilli</taxon>
        <taxon>Bacillales</taxon>
        <taxon>Bacillaceae</taxon>
        <taxon>Calidifontibacillus/Schinkia group</taxon>
        <taxon>Schinkia</taxon>
    </lineage>
</organism>
<name>A0A072P086_SCHAZ</name>
<accession>A0A072P086</accession>
<evidence type="ECO:0000259" key="1">
    <source>
        <dbReference type="PROSITE" id="PS50965"/>
    </source>
</evidence>
<dbReference type="AlphaFoldDB" id="A0A072P086"/>
<feature type="domain" description="NERD" evidence="1">
    <location>
        <begin position="41"/>
        <end position="159"/>
    </location>
</feature>
<dbReference type="Proteomes" id="UP000027936">
    <property type="component" value="Unassembled WGS sequence"/>
</dbReference>
<reference evidence="2 3" key="1">
    <citation type="submission" date="2014-04" db="EMBL/GenBank/DDBJ databases">
        <title>Draft genome sequence of Bacillus azotoformans MEV2011, a (co-) denitrifying strain unable to grow in the presence of oxygen.</title>
        <authorList>
            <person name="Nielsen M."/>
            <person name="Schreiber L."/>
            <person name="Finster K."/>
            <person name="Schramm A."/>
        </authorList>
    </citation>
    <scope>NUCLEOTIDE SEQUENCE [LARGE SCALE GENOMIC DNA]</scope>
    <source>
        <strain evidence="2 3">MEV2011</strain>
    </source>
</reference>
<dbReference type="EMBL" id="JJRY01000005">
    <property type="protein sequence ID" value="KEF38910.1"/>
    <property type="molecule type" value="Genomic_DNA"/>
</dbReference>
<dbReference type="PATRIC" id="fig|1348973.3.peg.1685"/>
<dbReference type="OrthoDB" id="569879at2"/>
<gene>
    <name evidence="2" type="ORF">M670_01726</name>
</gene>
<sequence length="325" mass="38680">MIKKQLVIPTRIVTHEALLRRLTKNHQKRQEIQEEFAKSYAGYRGELSLDYYFNLLPTHDYYFLHNLRLPNTNGIHFFQIDILMLTPFFLLIIEVKNISGTLTFDPTFDQVIWKTPEKEIALPDPVRQVKNQRYQLIEWFKSKKLPPLPIETIVTLTNSKTIIKILTDNEDYIQKIIRSPKLISKIELYKKRYTKEWISPKEMSKISNLLIKHHTPVTPVLLEQYNLEKRDILTGVYCDKCSSLKMKYHWGEWICEDCFYKNKDGHIHALNDFALLFQKTIANHQCKEFLHLPNSDSAYYLLRTMNLKHTGTFKNRKYYLPIVLD</sequence>
<dbReference type="Pfam" id="PF08378">
    <property type="entry name" value="NERD"/>
    <property type="match status" value="1"/>
</dbReference>
<proteinExistence type="predicted"/>
<evidence type="ECO:0000313" key="3">
    <source>
        <dbReference type="Proteomes" id="UP000027936"/>
    </source>
</evidence>
<dbReference type="InterPro" id="IPR011528">
    <property type="entry name" value="NERD"/>
</dbReference>
<comment type="caution">
    <text evidence="2">The sequence shown here is derived from an EMBL/GenBank/DDBJ whole genome shotgun (WGS) entry which is preliminary data.</text>
</comment>
<evidence type="ECO:0000313" key="2">
    <source>
        <dbReference type="EMBL" id="KEF38910.1"/>
    </source>
</evidence>